<protein>
    <submittedName>
        <fullName evidence="5">Countin-1</fullName>
    </submittedName>
</protein>
<dbReference type="SMART" id="SM00741">
    <property type="entry name" value="SapB"/>
    <property type="match status" value="1"/>
</dbReference>
<proteinExistence type="predicted"/>
<feature type="chain" id="PRO_5010277291" evidence="2">
    <location>
        <begin position="19"/>
        <end position="264"/>
    </location>
</feature>
<dbReference type="GeneID" id="106178703"/>
<reference evidence="5" key="1">
    <citation type="submission" date="2025-08" db="UniProtKB">
        <authorList>
            <consortium name="RefSeq"/>
        </authorList>
    </citation>
    <scope>IDENTIFICATION</scope>
    <source>
        <tissue evidence="5">Gonads</tissue>
    </source>
</reference>
<keyword evidence="1" id="KW-1015">Disulfide bond</keyword>
<sequence length="264" mass="27950">MKSVTVFLAAVLVLEATALPTVLRFSQERAVLKPQLVRLHQVPIVKDKVGVDLCPTCVDFTTQAINALLEIILNGGVLTACSDLCGALANKTGSQAVGAICDVLCSIVGVEEFLQLIQDADLDPIYFCELITVCPVFDSGDANITALTVKPPQGPQGTSFIVDIEYTSKNGTGTGELVIELDTVDGIPVASAFLQQKQPPGTYGSKITIHAKPDPDCDPTQGPCEMWLPGTYIVKIALCNGECGSLHPHSQIYDTGSTNFTITG</sequence>
<evidence type="ECO:0000256" key="2">
    <source>
        <dbReference type="SAM" id="SignalP"/>
    </source>
</evidence>
<name>A0A1S3K5B2_LINAN</name>
<accession>A0A1S3K5B2</accession>
<dbReference type="PROSITE" id="PS50015">
    <property type="entry name" value="SAP_B"/>
    <property type="match status" value="1"/>
</dbReference>
<keyword evidence="4" id="KW-1185">Reference proteome</keyword>
<feature type="domain" description="Saposin B-type" evidence="3">
    <location>
        <begin position="50"/>
        <end position="138"/>
    </location>
</feature>
<keyword evidence="2" id="KW-0732">Signal</keyword>
<dbReference type="RefSeq" id="XP_013417451.1">
    <property type="nucleotide sequence ID" value="XM_013561997.1"/>
</dbReference>
<dbReference type="InterPro" id="IPR008139">
    <property type="entry name" value="SaposinB_dom"/>
</dbReference>
<evidence type="ECO:0000256" key="1">
    <source>
        <dbReference type="ARBA" id="ARBA00023157"/>
    </source>
</evidence>
<evidence type="ECO:0000313" key="4">
    <source>
        <dbReference type="Proteomes" id="UP000085678"/>
    </source>
</evidence>
<evidence type="ECO:0000259" key="3">
    <source>
        <dbReference type="PROSITE" id="PS50015"/>
    </source>
</evidence>
<dbReference type="KEGG" id="lak:106178703"/>
<dbReference type="OMA" id="NGQCMSH"/>
<organism evidence="4 5">
    <name type="scientific">Lingula anatina</name>
    <name type="common">Brachiopod</name>
    <name type="synonym">Lingula unguis</name>
    <dbReference type="NCBI Taxonomy" id="7574"/>
    <lineage>
        <taxon>Eukaryota</taxon>
        <taxon>Metazoa</taxon>
        <taxon>Spiralia</taxon>
        <taxon>Lophotrochozoa</taxon>
        <taxon>Brachiopoda</taxon>
        <taxon>Linguliformea</taxon>
        <taxon>Lingulata</taxon>
        <taxon>Lingulida</taxon>
        <taxon>Linguloidea</taxon>
        <taxon>Lingulidae</taxon>
        <taxon>Lingula</taxon>
    </lineage>
</organism>
<dbReference type="AlphaFoldDB" id="A0A1S3K5B2"/>
<gene>
    <name evidence="5" type="primary">LOC106178703</name>
</gene>
<evidence type="ECO:0000313" key="5">
    <source>
        <dbReference type="RefSeq" id="XP_013417451.1"/>
    </source>
</evidence>
<dbReference type="OrthoDB" id="17754at2759"/>
<dbReference type="Proteomes" id="UP000085678">
    <property type="component" value="Unplaced"/>
</dbReference>
<feature type="signal peptide" evidence="2">
    <location>
        <begin position="1"/>
        <end position="18"/>
    </location>
</feature>
<dbReference type="InParanoid" id="A0A1S3K5B2"/>